<feature type="non-terminal residue" evidence="2">
    <location>
        <position position="344"/>
    </location>
</feature>
<organism evidence="2">
    <name type="scientific">mine drainage metagenome</name>
    <dbReference type="NCBI Taxonomy" id="410659"/>
    <lineage>
        <taxon>unclassified sequences</taxon>
        <taxon>metagenomes</taxon>
        <taxon>ecological metagenomes</taxon>
    </lineage>
</organism>
<name>T1AA99_9ZZZZ</name>
<dbReference type="InterPro" id="IPR002469">
    <property type="entry name" value="Peptidase_S9B_N"/>
</dbReference>
<dbReference type="PANTHER" id="PTHR11731">
    <property type="entry name" value="PROTEASE FAMILY S9B,C DIPEPTIDYL-PEPTIDASE IV-RELATED"/>
    <property type="match status" value="1"/>
</dbReference>
<feature type="domain" description="Dipeptidylpeptidase IV N-terminal" evidence="1">
    <location>
        <begin position="143"/>
        <end position="343"/>
    </location>
</feature>
<comment type="caution">
    <text evidence="2">The sequence shown here is derived from an EMBL/GenBank/DDBJ whole genome shotgun (WGS) entry which is preliminary data.</text>
</comment>
<dbReference type="Gene3D" id="2.140.10.30">
    <property type="entry name" value="Dipeptidylpeptidase IV, N-terminal domain"/>
    <property type="match status" value="1"/>
</dbReference>
<reference evidence="2" key="1">
    <citation type="submission" date="2013-08" db="EMBL/GenBank/DDBJ databases">
        <authorList>
            <person name="Mendez C."/>
            <person name="Richter M."/>
            <person name="Ferrer M."/>
            <person name="Sanchez J."/>
        </authorList>
    </citation>
    <scope>NUCLEOTIDE SEQUENCE</scope>
</reference>
<gene>
    <name evidence="2" type="ORF">B1B_09913</name>
</gene>
<dbReference type="InterPro" id="IPR050278">
    <property type="entry name" value="Serine_Prot_S9B/DPPIV"/>
</dbReference>
<dbReference type="PANTHER" id="PTHR11731:SF193">
    <property type="entry name" value="DIPEPTIDYL PEPTIDASE 9"/>
    <property type="match status" value="1"/>
</dbReference>
<dbReference type="GO" id="GO:0006508">
    <property type="term" value="P:proteolysis"/>
    <property type="evidence" value="ECO:0007669"/>
    <property type="project" value="InterPro"/>
</dbReference>
<dbReference type="Pfam" id="PF00930">
    <property type="entry name" value="DPPIV_N"/>
    <property type="match status" value="1"/>
</dbReference>
<evidence type="ECO:0000259" key="1">
    <source>
        <dbReference type="Pfam" id="PF00930"/>
    </source>
</evidence>
<proteinExistence type="predicted"/>
<protein>
    <submittedName>
        <fullName evidence="2">Dipeptidyl peptidase IV</fullName>
    </submittedName>
</protein>
<dbReference type="EMBL" id="AUZY01006561">
    <property type="protein sequence ID" value="EQD53962.1"/>
    <property type="molecule type" value="Genomic_DNA"/>
</dbReference>
<accession>T1AA99</accession>
<sequence>MRLGVCLLILIAGGMRRSEAHPADSCRAQYPISSFTGSPPLTGFLPHAFAWSPNGRDLAYLIRHAVKGPNTLVVVDARTGRTILRAGTRRLGAALRPGSSIHNDRIREWTGRYGLVNYRWSPGGHHLLFANGHAIGWIGVKSGHIKTLARVQGWPTQFSLSPHDHWLSFVFHHTIELVRPGATSEPAPILKAARGMRIGALDWTYREELGLRSGYAWSPRGHELAFVEFDERGVLRYPLLNNVRQHPTIYWQRYPEPGARNPHARLGLYDTRTGQVRWIAIPGLAHGYLARFGWYKHGRALYAEVLNRAQTRLHLDRISPRNGTIRNLLTLSDPDWIDVHNDLV</sequence>
<dbReference type="AlphaFoldDB" id="T1AA99"/>
<dbReference type="GO" id="GO:0008239">
    <property type="term" value="F:dipeptidyl-peptidase activity"/>
    <property type="evidence" value="ECO:0007669"/>
    <property type="project" value="TreeGrafter"/>
</dbReference>
<evidence type="ECO:0000313" key="2">
    <source>
        <dbReference type="EMBL" id="EQD53962.1"/>
    </source>
</evidence>
<reference evidence="2" key="2">
    <citation type="journal article" date="2014" name="ISME J.">
        <title>Microbial stratification in low pH oxic and suboxic macroscopic growths along an acid mine drainage.</title>
        <authorList>
            <person name="Mendez-Garcia C."/>
            <person name="Mesa V."/>
            <person name="Sprenger R.R."/>
            <person name="Richter M."/>
            <person name="Diez M.S."/>
            <person name="Solano J."/>
            <person name="Bargiela R."/>
            <person name="Golyshina O.V."/>
            <person name="Manteca A."/>
            <person name="Ramos J.L."/>
            <person name="Gallego J.R."/>
            <person name="Llorente I."/>
            <person name="Martins Dos Santos V.A."/>
            <person name="Jensen O.N."/>
            <person name="Pelaez A.I."/>
            <person name="Sanchez J."/>
            <person name="Ferrer M."/>
        </authorList>
    </citation>
    <scope>NUCLEOTIDE SEQUENCE</scope>
</reference>
<dbReference type="SUPFAM" id="SSF82171">
    <property type="entry name" value="DPP6 N-terminal domain-like"/>
    <property type="match status" value="1"/>
</dbReference>